<dbReference type="EMBL" id="CM051402">
    <property type="protein sequence ID" value="KAJ4710332.1"/>
    <property type="molecule type" value="Genomic_DNA"/>
</dbReference>
<keyword evidence="2" id="KW-1185">Reference proteome</keyword>
<name>A0ACC1XFX2_MELAZ</name>
<evidence type="ECO:0000313" key="2">
    <source>
        <dbReference type="Proteomes" id="UP001164539"/>
    </source>
</evidence>
<gene>
    <name evidence="1" type="ORF">OWV82_016534</name>
</gene>
<organism evidence="1 2">
    <name type="scientific">Melia azedarach</name>
    <name type="common">Chinaberry tree</name>
    <dbReference type="NCBI Taxonomy" id="155640"/>
    <lineage>
        <taxon>Eukaryota</taxon>
        <taxon>Viridiplantae</taxon>
        <taxon>Streptophyta</taxon>
        <taxon>Embryophyta</taxon>
        <taxon>Tracheophyta</taxon>
        <taxon>Spermatophyta</taxon>
        <taxon>Magnoliopsida</taxon>
        <taxon>eudicotyledons</taxon>
        <taxon>Gunneridae</taxon>
        <taxon>Pentapetalae</taxon>
        <taxon>rosids</taxon>
        <taxon>malvids</taxon>
        <taxon>Sapindales</taxon>
        <taxon>Meliaceae</taxon>
        <taxon>Melia</taxon>
    </lineage>
</organism>
<accession>A0ACC1XFX2</accession>
<comment type="caution">
    <text evidence="1">The sequence shown here is derived from an EMBL/GenBank/DDBJ whole genome shotgun (WGS) entry which is preliminary data.</text>
</comment>
<proteinExistence type="predicted"/>
<sequence length="285" mass="32020">MWKEVLGVEPTIEDVHASFTLTTASNKPGLFYLRKYISQLHVVPQVNPNIVDKAWDDFWFVASSDWGHTVIEDGETYSVPTYFRWAGDVVTLGDEGLTPSPAAMRMAKGSKTDRALLDLVKDRMRSSPRPKRSKKVEGTRSTTQLAMDLEGVLGGHFAHASRVVPTLKQILKLSDSKKGNELAGLGPDQAIDVASQFFLQAQFQAEMDKANELQVIVDKLEAEAGTNLLHGYHFAQYQVTKEFLDLDLHHMEFGFDWEALITNSRRIRTLLTPQEVHDSSPRITH</sequence>
<evidence type="ECO:0000313" key="1">
    <source>
        <dbReference type="EMBL" id="KAJ4710332.1"/>
    </source>
</evidence>
<reference evidence="1 2" key="1">
    <citation type="journal article" date="2023" name="Science">
        <title>Complex scaffold remodeling in plant triterpene biosynthesis.</title>
        <authorList>
            <person name="De La Pena R."/>
            <person name="Hodgson H."/>
            <person name="Liu J.C."/>
            <person name="Stephenson M.J."/>
            <person name="Martin A.C."/>
            <person name="Owen C."/>
            <person name="Harkess A."/>
            <person name="Leebens-Mack J."/>
            <person name="Jimenez L.E."/>
            <person name="Osbourn A."/>
            <person name="Sattely E.S."/>
        </authorList>
    </citation>
    <scope>NUCLEOTIDE SEQUENCE [LARGE SCALE GENOMIC DNA]</scope>
    <source>
        <strain evidence="2">cv. JPN11</strain>
        <tissue evidence="1">Leaf</tissue>
    </source>
</reference>
<protein>
    <submittedName>
        <fullName evidence="1">Uncharacterized protein</fullName>
    </submittedName>
</protein>
<dbReference type="Proteomes" id="UP001164539">
    <property type="component" value="Chromosome 9"/>
</dbReference>